<dbReference type="GO" id="GO:0005524">
    <property type="term" value="F:ATP binding"/>
    <property type="evidence" value="ECO:0007669"/>
    <property type="project" value="UniProtKB-KW"/>
</dbReference>
<dbReference type="GO" id="GO:0008764">
    <property type="term" value="F:UDP-N-acetylmuramoylalanine-D-glutamate ligase activity"/>
    <property type="evidence" value="ECO:0007669"/>
    <property type="project" value="UniProtKB-EC"/>
</dbReference>
<reference evidence="9" key="1">
    <citation type="submission" date="2018-05" db="EMBL/GenBank/DDBJ databases">
        <authorList>
            <person name="Lanie J.A."/>
            <person name="Ng W.-L."/>
            <person name="Kazmierczak K.M."/>
            <person name="Andrzejewski T.M."/>
            <person name="Davidsen T.M."/>
            <person name="Wayne K.J."/>
            <person name="Tettelin H."/>
            <person name="Glass J.I."/>
            <person name="Rusch D."/>
            <person name="Podicherti R."/>
            <person name="Tsui H.-C.T."/>
            <person name="Winkler M.E."/>
        </authorList>
    </citation>
    <scope>NUCLEOTIDE SEQUENCE</scope>
</reference>
<dbReference type="SUPFAM" id="SSF51984">
    <property type="entry name" value="MurCD N-terminal domain"/>
    <property type="match status" value="1"/>
</dbReference>
<dbReference type="UniPathway" id="UPA00219"/>
<dbReference type="InterPro" id="IPR005762">
    <property type="entry name" value="MurD"/>
</dbReference>
<dbReference type="EMBL" id="UINC01028015">
    <property type="protein sequence ID" value="SVB08259.1"/>
    <property type="molecule type" value="Genomic_DNA"/>
</dbReference>
<dbReference type="InterPro" id="IPR036615">
    <property type="entry name" value="Mur_ligase_C_dom_sf"/>
</dbReference>
<dbReference type="SUPFAM" id="SSF53623">
    <property type="entry name" value="MurD-like peptide ligases, catalytic domain"/>
    <property type="match status" value="1"/>
</dbReference>
<dbReference type="NCBIfam" id="TIGR01087">
    <property type="entry name" value="murD"/>
    <property type="match status" value="1"/>
</dbReference>
<evidence type="ECO:0000256" key="2">
    <source>
        <dbReference type="ARBA" id="ARBA00004752"/>
    </source>
</evidence>
<keyword evidence="6" id="KW-0067">ATP-binding</keyword>
<accession>A0A382B3J9</accession>
<dbReference type="Gene3D" id="3.90.190.20">
    <property type="entry name" value="Mur ligase, C-terminal domain"/>
    <property type="match status" value="1"/>
</dbReference>
<dbReference type="SUPFAM" id="SSF53244">
    <property type="entry name" value="MurD-like peptide ligases, peptide-binding domain"/>
    <property type="match status" value="1"/>
</dbReference>
<dbReference type="PANTHER" id="PTHR43692:SF1">
    <property type="entry name" value="UDP-N-ACETYLMURAMOYLALANINE--D-GLUTAMATE LIGASE"/>
    <property type="match status" value="1"/>
</dbReference>
<evidence type="ECO:0000259" key="7">
    <source>
        <dbReference type="Pfam" id="PF02875"/>
    </source>
</evidence>
<evidence type="ECO:0000256" key="4">
    <source>
        <dbReference type="ARBA" id="ARBA00022598"/>
    </source>
</evidence>
<proteinExistence type="predicted"/>
<name>A0A382B3J9_9ZZZZ</name>
<evidence type="ECO:0000256" key="5">
    <source>
        <dbReference type="ARBA" id="ARBA00022741"/>
    </source>
</evidence>
<feature type="non-terminal residue" evidence="9">
    <location>
        <position position="415"/>
    </location>
</feature>
<dbReference type="Pfam" id="PF02875">
    <property type="entry name" value="Mur_ligase_C"/>
    <property type="match status" value="1"/>
</dbReference>
<evidence type="ECO:0000313" key="9">
    <source>
        <dbReference type="EMBL" id="SVB08259.1"/>
    </source>
</evidence>
<dbReference type="InterPro" id="IPR036565">
    <property type="entry name" value="Mur-like_cat_sf"/>
</dbReference>
<evidence type="ECO:0000259" key="8">
    <source>
        <dbReference type="Pfam" id="PF08245"/>
    </source>
</evidence>
<dbReference type="Pfam" id="PF08245">
    <property type="entry name" value="Mur_ligase_M"/>
    <property type="match status" value="1"/>
</dbReference>
<dbReference type="InterPro" id="IPR013221">
    <property type="entry name" value="Mur_ligase_cen"/>
</dbReference>
<comment type="pathway">
    <text evidence="2">Cell wall biogenesis; peptidoglycan biosynthesis.</text>
</comment>
<keyword evidence="5" id="KW-0547">Nucleotide-binding</keyword>
<protein>
    <submittedName>
        <fullName evidence="9">Uncharacterized protein</fullName>
    </submittedName>
</protein>
<dbReference type="GO" id="GO:0008360">
    <property type="term" value="P:regulation of cell shape"/>
    <property type="evidence" value="ECO:0007669"/>
    <property type="project" value="InterPro"/>
</dbReference>
<feature type="domain" description="Mur ligase C-terminal" evidence="7">
    <location>
        <begin position="301"/>
        <end position="410"/>
    </location>
</feature>
<organism evidence="9">
    <name type="scientific">marine metagenome</name>
    <dbReference type="NCBI Taxonomy" id="408172"/>
    <lineage>
        <taxon>unclassified sequences</taxon>
        <taxon>metagenomes</taxon>
        <taxon>ecological metagenomes</taxon>
    </lineage>
</organism>
<keyword evidence="4" id="KW-0436">Ligase</keyword>
<feature type="domain" description="Mur ligase central" evidence="8">
    <location>
        <begin position="100"/>
        <end position="279"/>
    </location>
</feature>
<dbReference type="InterPro" id="IPR004101">
    <property type="entry name" value="Mur_ligase_C"/>
</dbReference>
<dbReference type="Gene3D" id="3.40.1190.10">
    <property type="entry name" value="Mur-like, catalytic domain"/>
    <property type="match status" value="1"/>
</dbReference>
<dbReference type="Gene3D" id="3.40.50.720">
    <property type="entry name" value="NAD(P)-binding Rossmann-like Domain"/>
    <property type="match status" value="1"/>
</dbReference>
<dbReference type="AlphaFoldDB" id="A0A382B3J9"/>
<comment type="subcellular location">
    <subcellularLocation>
        <location evidence="1">Cytoplasm</location>
    </subcellularLocation>
</comment>
<evidence type="ECO:0000256" key="6">
    <source>
        <dbReference type="ARBA" id="ARBA00022840"/>
    </source>
</evidence>
<feature type="non-terminal residue" evidence="9">
    <location>
        <position position="1"/>
    </location>
</feature>
<gene>
    <name evidence="9" type="ORF">METZ01_LOCUS161113</name>
</gene>
<dbReference type="PANTHER" id="PTHR43692">
    <property type="entry name" value="UDP-N-ACETYLMURAMOYLALANINE--D-GLUTAMATE LIGASE"/>
    <property type="match status" value="1"/>
</dbReference>
<evidence type="ECO:0000256" key="1">
    <source>
        <dbReference type="ARBA" id="ARBA00004496"/>
    </source>
</evidence>
<sequence length="415" mass="45841">MGISGIGAAKLLHHLGAEVFLSDIQEFPDTHDHSVQLNKINIPFETGIHSERFLDSELIVVSPGIGQNTDVIQNVLNNGIPIIGELELGSWFTDAPILAVTGSNGKTTTSKLLEAICQTDTVHGVLAGNVGISFAQKVLEDLINPDSKRFFILEISSFQTEFFIHFTPFVSIFLNISPDHLNRHGTIDEYLNAKIKLSKNQDENTYVVYNEDDTRIKNIFQNARMKQIPFSLDPKKSFRFGLNQTRIIKKDHKSFITLNEISLIGKHNYSNIIAAATAAHLLGIEDSQISDSIQNFHPIPHRLEHFHTENGVKYINDSKATNIDAVKCALDSFNQHVILILGGLFKGGFFEELLPHTGNVNAVIAYGEAQELINTALGDAVRLYNFDSLKQAVVLSRSIANPGDIILLSPGCASF</sequence>
<dbReference type="GO" id="GO:0051301">
    <property type="term" value="P:cell division"/>
    <property type="evidence" value="ECO:0007669"/>
    <property type="project" value="InterPro"/>
</dbReference>
<dbReference type="GO" id="GO:0009252">
    <property type="term" value="P:peptidoglycan biosynthetic process"/>
    <property type="evidence" value="ECO:0007669"/>
    <property type="project" value="UniProtKB-UniPathway"/>
</dbReference>
<dbReference type="GO" id="GO:0005737">
    <property type="term" value="C:cytoplasm"/>
    <property type="evidence" value="ECO:0007669"/>
    <property type="project" value="UniProtKB-SubCell"/>
</dbReference>
<keyword evidence="3" id="KW-0963">Cytoplasm</keyword>
<dbReference type="Pfam" id="PF21799">
    <property type="entry name" value="MurD-like_N"/>
    <property type="match status" value="1"/>
</dbReference>
<evidence type="ECO:0000256" key="3">
    <source>
        <dbReference type="ARBA" id="ARBA00022490"/>
    </source>
</evidence>